<evidence type="ECO:0000256" key="11">
    <source>
        <dbReference type="ARBA" id="ARBA00023163"/>
    </source>
</evidence>
<proteinExistence type="inferred from homology"/>
<keyword evidence="9" id="KW-0943">RNA-mediated gene silencing</keyword>
<evidence type="ECO:0000256" key="3">
    <source>
        <dbReference type="ARBA" id="ARBA00006385"/>
    </source>
</evidence>
<keyword evidence="10" id="KW-0010">Activator</keyword>
<evidence type="ECO:0000256" key="9">
    <source>
        <dbReference type="ARBA" id="ARBA00023158"/>
    </source>
</evidence>
<reference evidence="14" key="1">
    <citation type="submission" date="2022-12" db="EMBL/GenBank/DDBJ databases">
        <authorList>
            <person name="Alioto T."/>
            <person name="Alioto T."/>
            <person name="Gomez Garrido J."/>
        </authorList>
    </citation>
    <scope>NUCLEOTIDE SEQUENCE</scope>
</reference>
<name>A0AA35JMK1_9SAUR</name>
<evidence type="ECO:0000256" key="7">
    <source>
        <dbReference type="ARBA" id="ARBA00022845"/>
    </source>
</evidence>
<evidence type="ECO:0000256" key="6">
    <source>
        <dbReference type="ARBA" id="ARBA00022491"/>
    </source>
</evidence>
<protein>
    <recommendedName>
        <fullName evidence="4">CCR4-NOT transcription complex subunit 9</fullName>
    </recommendedName>
    <alternativeName>
        <fullName evidence="13">Cell differentiation protein RQCD1 homolog</fullName>
    </alternativeName>
</protein>
<comment type="subcellular location">
    <subcellularLocation>
        <location evidence="2">Cytoplasm</location>
        <location evidence="2">P-body</location>
    </subcellularLocation>
    <subcellularLocation>
        <location evidence="1">Nucleus</location>
    </subcellularLocation>
</comment>
<dbReference type="InterPro" id="IPR007216">
    <property type="entry name" value="CNOT9"/>
</dbReference>
<gene>
    <name evidence="14" type="ORF">PODLI_1B020312</name>
</gene>
<dbReference type="GO" id="GO:0005829">
    <property type="term" value="C:cytosol"/>
    <property type="evidence" value="ECO:0007669"/>
    <property type="project" value="UniProtKB-ARBA"/>
</dbReference>
<dbReference type="InterPro" id="IPR016024">
    <property type="entry name" value="ARM-type_fold"/>
</dbReference>
<dbReference type="EMBL" id="OX395126">
    <property type="protein sequence ID" value="CAI5762755.1"/>
    <property type="molecule type" value="Genomic_DNA"/>
</dbReference>
<accession>A0AA35JMK1</accession>
<keyword evidence="11" id="KW-0804">Transcription</keyword>
<keyword evidence="12" id="KW-0539">Nucleus</keyword>
<comment type="similarity">
    <text evidence="3">Belongs to the CNOT9 family.</text>
</comment>
<evidence type="ECO:0000256" key="5">
    <source>
        <dbReference type="ARBA" id="ARBA00022490"/>
    </source>
</evidence>
<dbReference type="Pfam" id="PF04078">
    <property type="entry name" value="Rcd1"/>
    <property type="match status" value="1"/>
</dbReference>
<evidence type="ECO:0000256" key="12">
    <source>
        <dbReference type="ARBA" id="ARBA00023242"/>
    </source>
</evidence>
<keyword evidence="5" id="KW-0963">Cytoplasm</keyword>
<dbReference type="FunFam" id="1.25.10.10:FF:000037">
    <property type="entry name" value="CCR4-NOT transcription complex subunit 9"/>
    <property type="match status" value="1"/>
</dbReference>
<organism evidence="14 15">
    <name type="scientific">Podarcis lilfordi</name>
    <name type="common">Lilford's wall lizard</name>
    <dbReference type="NCBI Taxonomy" id="74358"/>
    <lineage>
        <taxon>Eukaryota</taxon>
        <taxon>Metazoa</taxon>
        <taxon>Chordata</taxon>
        <taxon>Craniata</taxon>
        <taxon>Vertebrata</taxon>
        <taxon>Euteleostomi</taxon>
        <taxon>Lepidosauria</taxon>
        <taxon>Squamata</taxon>
        <taxon>Bifurcata</taxon>
        <taxon>Unidentata</taxon>
        <taxon>Episquamata</taxon>
        <taxon>Laterata</taxon>
        <taxon>Lacertibaenia</taxon>
        <taxon>Lacertidae</taxon>
        <taxon>Podarcis</taxon>
    </lineage>
</organism>
<dbReference type="PANTHER" id="PTHR12262">
    <property type="entry name" value="CCR4-NOT TRANSCRIPTION COMPLEX SUBUNIT 9"/>
    <property type="match status" value="1"/>
</dbReference>
<evidence type="ECO:0000256" key="4">
    <source>
        <dbReference type="ARBA" id="ARBA00014171"/>
    </source>
</evidence>
<dbReference type="Proteomes" id="UP001178461">
    <property type="component" value="Chromosome 1"/>
</dbReference>
<sequence length="442" mass="49385">MHSLATAAPVPTALAQVDREKIYQWINELSSPETRENALLELSKKRESVPDLAPMLWHSFGTIAALLQEIVNIYPSINPPTLTAHQSNRVCNALALLQCVASHPETRSAFLAAHIPLFLYPFLHTVSKTRPFEYLRLTSLGVIGALVKTDEQEVINFLLTTEIIPLCLRIMESGSELSKTVATFILQKILLDDTGLAYICQTYERFSHVAMILGKMVLQLSKEPSARLLKHVVRCYLRLSDNPRAREALRQCLPDQLKDTTFAQVLKDDTTTKRWLAQLLSTKLGRAATNGVSTFLVQCGRLGKYSSVSLLFSVYITMEYNTHGLVDCILASELHLFQSEWHFMDHLFCSGFCLATESLLQLSCCVSSSPVCQQHEVVRQSSRGTRSRICLRRRHATPRPGDTLKQGPCSNPGIFCLLVIVVPTHGKKNHDFRSLQCPPSAG</sequence>
<dbReference type="Gene3D" id="1.25.10.10">
    <property type="entry name" value="Leucine-rich Repeat Variant"/>
    <property type="match status" value="1"/>
</dbReference>
<dbReference type="GO" id="GO:0005634">
    <property type="term" value="C:nucleus"/>
    <property type="evidence" value="ECO:0007669"/>
    <property type="project" value="UniProtKB-SubCell"/>
</dbReference>
<keyword evidence="15" id="KW-1185">Reference proteome</keyword>
<keyword evidence="7" id="KW-0810">Translation regulation</keyword>
<evidence type="ECO:0000313" key="15">
    <source>
        <dbReference type="Proteomes" id="UP001178461"/>
    </source>
</evidence>
<dbReference type="GO" id="GO:0000932">
    <property type="term" value="C:P-body"/>
    <property type="evidence" value="ECO:0007669"/>
    <property type="project" value="UniProtKB-SubCell"/>
</dbReference>
<keyword evidence="6" id="KW-0678">Repressor</keyword>
<evidence type="ECO:0000256" key="2">
    <source>
        <dbReference type="ARBA" id="ARBA00004201"/>
    </source>
</evidence>
<evidence type="ECO:0000256" key="10">
    <source>
        <dbReference type="ARBA" id="ARBA00023159"/>
    </source>
</evidence>
<dbReference type="AlphaFoldDB" id="A0AA35JMK1"/>
<dbReference type="GO" id="GO:0030014">
    <property type="term" value="C:CCR4-NOT complex"/>
    <property type="evidence" value="ECO:0007669"/>
    <property type="project" value="InterPro"/>
</dbReference>
<keyword evidence="8" id="KW-0805">Transcription regulation</keyword>
<evidence type="ECO:0000256" key="13">
    <source>
        <dbReference type="ARBA" id="ARBA00030283"/>
    </source>
</evidence>
<evidence type="ECO:0000256" key="8">
    <source>
        <dbReference type="ARBA" id="ARBA00023015"/>
    </source>
</evidence>
<dbReference type="GO" id="GO:0006417">
    <property type="term" value="P:regulation of translation"/>
    <property type="evidence" value="ECO:0007669"/>
    <property type="project" value="UniProtKB-KW"/>
</dbReference>
<dbReference type="InterPro" id="IPR011989">
    <property type="entry name" value="ARM-like"/>
</dbReference>
<evidence type="ECO:0000256" key="1">
    <source>
        <dbReference type="ARBA" id="ARBA00004123"/>
    </source>
</evidence>
<dbReference type="GO" id="GO:0006402">
    <property type="term" value="P:mRNA catabolic process"/>
    <property type="evidence" value="ECO:0007669"/>
    <property type="project" value="InterPro"/>
</dbReference>
<evidence type="ECO:0000313" key="14">
    <source>
        <dbReference type="EMBL" id="CAI5762755.1"/>
    </source>
</evidence>
<dbReference type="SUPFAM" id="SSF48371">
    <property type="entry name" value="ARM repeat"/>
    <property type="match status" value="1"/>
</dbReference>
<dbReference type="GO" id="GO:0031047">
    <property type="term" value="P:regulatory ncRNA-mediated gene silencing"/>
    <property type="evidence" value="ECO:0007669"/>
    <property type="project" value="UniProtKB-KW"/>
</dbReference>